<proteinExistence type="predicted"/>
<evidence type="ECO:0000256" key="1">
    <source>
        <dbReference type="SAM" id="Coils"/>
    </source>
</evidence>
<keyword evidence="1" id="KW-0175">Coiled coil</keyword>
<evidence type="ECO:0008006" key="4">
    <source>
        <dbReference type="Google" id="ProtNLM"/>
    </source>
</evidence>
<feature type="coiled-coil region" evidence="1">
    <location>
        <begin position="64"/>
        <end position="98"/>
    </location>
</feature>
<name>A0ABT5MVK3_9BURK</name>
<evidence type="ECO:0000313" key="2">
    <source>
        <dbReference type="EMBL" id="MDD0837935.1"/>
    </source>
</evidence>
<protein>
    <recommendedName>
        <fullName evidence="4">DNA recombination protein RmuC</fullName>
    </recommendedName>
</protein>
<organism evidence="2 3">
    <name type="scientific">Curvibacter cyanobacteriorum</name>
    <dbReference type="NCBI Taxonomy" id="3026422"/>
    <lineage>
        <taxon>Bacteria</taxon>
        <taxon>Pseudomonadati</taxon>
        <taxon>Pseudomonadota</taxon>
        <taxon>Betaproteobacteria</taxon>
        <taxon>Burkholderiales</taxon>
        <taxon>Comamonadaceae</taxon>
        <taxon>Curvibacter</taxon>
    </lineage>
</organism>
<keyword evidence="3" id="KW-1185">Reference proteome</keyword>
<reference evidence="2 3" key="1">
    <citation type="submission" date="2023-02" db="EMBL/GenBank/DDBJ databases">
        <title>Bacterial whole genomic sequence of Curvibacter sp. HBC61.</title>
        <authorList>
            <person name="Le V."/>
            <person name="Ko S.-R."/>
            <person name="Ahn C.-Y."/>
            <person name="Oh H.-M."/>
        </authorList>
    </citation>
    <scope>NUCLEOTIDE SEQUENCE [LARGE SCALE GENOMIC DNA]</scope>
    <source>
        <strain evidence="2 3">HBC61</strain>
    </source>
</reference>
<evidence type="ECO:0000313" key="3">
    <source>
        <dbReference type="Proteomes" id="UP001528673"/>
    </source>
</evidence>
<comment type="caution">
    <text evidence="2">The sequence shown here is derived from an EMBL/GenBank/DDBJ whole genome shotgun (WGS) entry which is preliminary data.</text>
</comment>
<dbReference type="Proteomes" id="UP001528673">
    <property type="component" value="Unassembled WGS sequence"/>
</dbReference>
<accession>A0ABT5MVK3</accession>
<gene>
    <name evidence="2" type="ORF">PSQ40_05055</name>
</gene>
<sequence length="153" mass="16556">MSTNLIAFIVGAVLAGLGSWTFQDTRRAAEVSEIRLAQATAEADAREKALAEERAITTRYEGALNAARTREAALRRDVDSARAESDRLRDQNADAARRLASAPAGAVLEYALAVNQLFDQCQREYQGLAAKADGHASDVLTLIEAWPKLPSNK</sequence>
<dbReference type="RefSeq" id="WP_273949262.1">
    <property type="nucleotide sequence ID" value="NZ_JAQSIP010000002.1"/>
</dbReference>
<dbReference type="EMBL" id="JAQSIP010000002">
    <property type="protein sequence ID" value="MDD0837935.1"/>
    <property type="molecule type" value="Genomic_DNA"/>
</dbReference>